<dbReference type="CDD" id="cd00570">
    <property type="entry name" value="GST_N_family"/>
    <property type="match status" value="1"/>
</dbReference>
<dbReference type="InterPro" id="IPR036249">
    <property type="entry name" value="Thioredoxin-like_sf"/>
</dbReference>
<organism evidence="2 3">
    <name type="scientific">Sphaeroforma arctica JP610</name>
    <dbReference type="NCBI Taxonomy" id="667725"/>
    <lineage>
        <taxon>Eukaryota</taxon>
        <taxon>Ichthyosporea</taxon>
        <taxon>Ichthyophonida</taxon>
        <taxon>Sphaeroforma</taxon>
    </lineage>
</organism>
<dbReference type="InterPro" id="IPR004045">
    <property type="entry name" value="Glutathione_S-Trfase_N"/>
</dbReference>
<feature type="domain" description="GST N-terminal" evidence="1">
    <location>
        <begin position="34"/>
        <end position="101"/>
    </location>
</feature>
<keyword evidence="3" id="KW-1185">Reference proteome</keyword>
<dbReference type="InterPro" id="IPR036282">
    <property type="entry name" value="Glutathione-S-Trfase_C_sf"/>
</dbReference>
<dbReference type="Gene3D" id="3.40.30.10">
    <property type="entry name" value="Glutaredoxin"/>
    <property type="match status" value="1"/>
</dbReference>
<evidence type="ECO:0000313" key="2">
    <source>
        <dbReference type="EMBL" id="KNC81352.1"/>
    </source>
</evidence>
<reference evidence="2 3" key="1">
    <citation type="submission" date="2011-02" db="EMBL/GenBank/DDBJ databases">
        <title>The Genome Sequence of Sphaeroforma arctica JP610.</title>
        <authorList>
            <consortium name="The Broad Institute Genome Sequencing Platform"/>
            <person name="Russ C."/>
            <person name="Cuomo C."/>
            <person name="Young S.K."/>
            <person name="Zeng Q."/>
            <person name="Gargeya S."/>
            <person name="Alvarado L."/>
            <person name="Berlin A."/>
            <person name="Chapman S.B."/>
            <person name="Chen Z."/>
            <person name="Freedman E."/>
            <person name="Gellesch M."/>
            <person name="Goldberg J."/>
            <person name="Griggs A."/>
            <person name="Gujja S."/>
            <person name="Heilman E."/>
            <person name="Heiman D."/>
            <person name="Howarth C."/>
            <person name="Mehta T."/>
            <person name="Neiman D."/>
            <person name="Pearson M."/>
            <person name="Roberts A."/>
            <person name="Saif S."/>
            <person name="Shea T."/>
            <person name="Shenoy N."/>
            <person name="Sisk P."/>
            <person name="Stolte C."/>
            <person name="Sykes S."/>
            <person name="White J."/>
            <person name="Yandava C."/>
            <person name="Burger G."/>
            <person name="Gray M.W."/>
            <person name="Holland P.W.H."/>
            <person name="King N."/>
            <person name="Lang F.B.F."/>
            <person name="Roger A.J."/>
            <person name="Ruiz-Trillo I."/>
            <person name="Haas B."/>
            <person name="Nusbaum C."/>
            <person name="Birren B."/>
        </authorList>
    </citation>
    <scope>NUCLEOTIDE SEQUENCE [LARGE SCALE GENOMIC DNA]</scope>
    <source>
        <strain evidence="2 3">JP610</strain>
    </source>
</reference>
<evidence type="ECO:0000313" key="3">
    <source>
        <dbReference type="Proteomes" id="UP000054560"/>
    </source>
</evidence>
<dbReference type="SUPFAM" id="SSF52833">
    <property type="entry name" value="Thioredoxin-like"/>
    <property type="match status" value="1"/>
</dbReference>
<dbReference type="RefSeq" id="XP_014155254.1">
    <property type="nucleotide sequence ID" value="XM_014299779.1"/>
</dbReference>
<dbReference type="Pfam" id="PF13417">
    <property type="entry name" value="GST_N_3"/>
    <property type="match status" value="1"/>
</dbReference>
<accession>A0A0L0FWZ2</accession>
<dbReference type="EMBL" id="KQ242042">
    <property type="protein sequence ID" value="KNC81352.1"/>
    <property type="molecule type" value="Genomic_DNA"/>
</dbReference>
<protein>
    <recommendedName>
        <fullName evidence="1">GST N-terminal domain-containing protein</fullName>
    </recommendedName>
</protein>
<dbReference type="OrthoDB" id="4951845at2759"/>
<proteinExistence type="predicted"/>
<dbReference type="SUPFAM" id="SSF47616">
    <property type="entry name" value="GST C-terminal domain-like"/>
    <property type="match status" value="1"/>
</dbReference>
<sequence>MGFLSWFSGAPIGDQSYQGEAEQVFENNDDEYVLYGSELSVYSQKVESALRFGRFNYKYETFSLSKRQAVQNRSGTHKIPQLKTPNNWIISDSTPVLKYLDGYSATPMFPTGPTGIVVYLIEEFLDEWNVRNIGCLRWANDVSAMYSVQMLVHELVSDWWPYWLFKSYIMNYLLNFGMKVNRAFGVSTESQERLCEVKARELLVHLNDQLQTTKFALGNKPCAVDASLIGWLRSCILDDPYGKSLVADLNEVRNYGQLGDDPSFWTDDGGLGKLVAFPKTTTFANYCLIQMGGAYRRFALNNRKAVNDRAKSFMSVVKREEISFKTKTYTEKSRRMLARHIDVTMANCTAAERQAIQGYPIGQSPIGPKLASIPVERFGDVGAVDRHGIFDERLCNTLEAADSYRPSSFRANFNAACPQGCSPLSKSQQGARLYSQYLNTHRFYSVDYDSAMQPASEAAVAH</sequence>
<dbReference type="Proteomes" id="UP000054560">
    <property type="component" value="Unassembled WGS sequence"/>
</dbReference>
<dbReference type="AlphaFoldDB" id="A0A0L0FWZ2"/>
<dbReference type="GeneID" id="25906830"/>
<gene>
    <name evidence="2" type="ORF">SARC_06326</name>
</gene>
<name>A0A0L0FWZ2_9EUKA</name>
<evidence type="ECO:0000259" key="1">
    <source>
        <dbReference type="Pfam" id="PF13417"/>
    </source>
</evidence>